<protein>
    <submittedName>
        <fullName evidence="2">EAL domain-containing protein</fullName>
    </submittedName>
</protein>
<dbReference type="PIRSF" id="PIRSF003180">
    <property type="entry name" value="DiGMPpdiest_YuxH"/>
    <property type="match status" value="1"/>
</dbReference>
<name>A0A7Y5APC1_9GAMM</name>
<dbReference type="Gene3D" id="1.10.3210.10">
    <property type="entry name" value="Hypothetical protein af1432"/>
    <property type="match status" value="1"/>
</dbReference>
<dbReference type="PANTHER" id="PTHR33525:SF4">
    <property type="entry name" value="CYCLIC DI-GMP PHOSPHODIESTERASE CDGJ"/>
    <property type="match status" value="1"/>
</dbReference>
<dbReference type="Proteomes" id="UP000523161">
    <property type="component" value="Unassembled WGS sequence"/>
</dbReference>
<dbReference type="Pfam" id="PF00563">
    <property type="entry name" value="EAL"/>
    <property type="match status" value="1"/>
</dbReference>
<dbReference type="Gene3D" id="3.20.20.450">
    <property type="entry name" value="EAL domain"/>
    <property type="match status" value="1"/>
</dbReference>
<dbReference type="PANTHER" id="PTHR33525">
    <property type="match status" value="1"/>
</dbReference>
<dbReference type="InterPro" id="IPR035919">
    <property type="entry name" value="EAL_sf"/>
</dbReference>
<feature type="domain" description="HDOD" evidence="1">
    <location>
        <begin position="211"/>
        <end position="401"/>
    </location>
</feature>
<dbReference type="EMBL" id="JABSOD010000004">
    <property type="protein sequence ID" value="NRQ42055.1"/>
    <property type="molecule type" value="Genomic_DNA"/>
</dbReference>
<dbReference type="SMART" id="SM00052">
    <property type="entry name" value="EAL"/>
    <property type="match status" value="1"/>
</dbReference>
<reference evidence="2 3" key="1">
    <citation type="submission" date="2020-06" db="EMBL/GenBank/DDBJ databases">
        <title>Rheinheimera sp. nov., a marine bacterium isolated from coastal.</title>
        <authorList>
            <person name="Yu Q."/>
            <person name="Qi Y."/>
            <person name="Pu J."/>
        </authorList>
    </citation>
    <scope>NUCLEOTIDE SEQUENCE [LARGE SCALE GENOMIC DNA]</scope>
    <source>
        <strain evidence="2 3">YQF-2</strain>
    </source>
</reference>
<dbReference type="InterPro" id="IPR052340">
    <property type="entry name" value="RNase_Y/CdgJ"/>
</dbReference>
<evidence type="ECO:0000259" key="1">
    <source>
        <dbReference type="PROSITE" id="PS51833"/>
    </source>
</evidence>
<dbReference type="Pfam" id="PF08668">
    <property type="entry name" value="HDOD"/>
    <property type="match status" value="1"/>
</dbReference>
<sequence length="412" mass="46559">MQQHKISNSREQRIQSLFAAQPIFDRNNNRVAVELLYRSDNGITALELGDNRATTELLYNLCSGISSQIAQYNAPVFINVCADFLLSDSFLPLDADNVVIELVERITPDPDFIAHVAAFKRRGFRFALDDFEFTADWEPLIALADFIKVDILQHNYAEIKSHMHRLRSYPLEWLAERVETPEQFEQCKALGFTLFQGYFLARPELVTGKTVPPAALKMADLINNLFRDEPDINKLSLQLNDEPALVMSMLRIANSPLYRKTREVNSVKELIMRLGLDLARKWILMFSVLNRCGPAAAGLVLSRAYTAQQLAVLWHVDSVKQSQFFLTGLLSGVDILFGIAPAEFVAQLNVAEDIKNAICMHSGDAAKAVDIIKTIENAYAMKRNAGDVKADYFAVYNQQQHYVQEKFSGFSR</sequence>
<gene>
    <name evidence="2" type="ORF">HRH59_05655</name>
</gene>
<evidence type="ECO:0000313" key="3">
    <source>
        <dbReference type="Proteomes" id="UP000523161"/>
    </source>
</evidence>
<dbReference type="SUPFAM" id="SSF109604">
    <property type="entry name" value="HD-domain/PDEase-like"/>
    <property type="match status" value="1"/>
</dbReference>
<dbReference type="SUPFAM" id="SSF141868">
    <property type="entry name" value="EAL domain-like"/>
    <property type="match status" value="1"/>
</dbReference>
<dbReference type="InterPro" id="IPR013976">
    <property type="entry name" value="HDOD"/>
</dbReference>
<dbReference type="InterPro" id="IPR001633">
    <property type="entry name" value="EAL_dom"/>
</dbReference>
<dbReference type="RefSeq" id="WP_173500296.1">
    <property type="nucleotide sequence ID" value="NZ_JABSOD010000004.1"/>
</dbReference>
<accession>A0A7Y5APC1</accession>
<evidence type="ECO:0000313" key="2">
    <source>
        <dbReference type="EMBL" id="NRQ42055.1"/>
    </source>
</evidence>
<dbReference type="PROSITE" id="PS51833">
    <property type="entry name" value="HDOD"/>
    <property type="match status" value="1"/>
</dbReference>
<organism evidence="2 3">
    <name type="scientific">Rheinheimera lutimaris</name>
    <dbReference type="NCBI Taxonomy" id="2740584"/>
    <lineage>
        <taxon>Bacteria</taxon>
        <taxon>Pseudomonadati</taxon>
        <taxon>Pseudomonadota</taxon>
        <taxon>Gammaproteobacteria</taxon>
        <taxon>Chromatiales</taxon>
        <taxon>Chromatiaceae</taxon>
        <taxon>Rheinheimera</taxon>
    </lineage>
</organism>
<dbReference type="InterPro" id="IPR014408">
    <property type="entry name" value="dGMP_Pdiesterase_EAL/HD-GYP"/>
</dbReference>
<comment type="caution">
    <text evidence="2">The sequence shown here is derived from an EMBL/GenBank/DDBJ whole genome shotgun (WGS) entry which is preliminary data.</text>
</comment>
<dbReference type="AlphaFoldDB" id="A0A7Y5APC1"/>
<proteinExistence type="predicted"/>
<keyword evidence="3" id="KW-1185">Reference proteome</keyword>